<dbReference type="EMBL" id="MU853435">
    <property type="protein sequence ID" value="KAK4130524.1"/>
    <property type="molecule type" value="Genomic_DNA"/>
</dbReference>
<evidence type="ECO:0000313" key="5">
    <source>
        <dbReference type="EMBL" id="KAK4130524.1"/>
    </source>
</evidence>
<keyword evidence="6" id="KW-1185">Reference proteome</keyword>
<dbReference type="Gene3D" id="3.30.420.10">
    <property type="entry name" value="Ribonuclease H-like superfamily/Ribonuclease H"/>
    <property type="match status" value="1"/>
</dbReference>
<evidence type="ECO:0000256" key="4">
    <source>
        <dbReference type="SAM" id="MobiDB-lite"/>
    </source>
</evidence>
<dbReference type="AlphaFoldDB" id="A0AAN6ZAQ9"/>
<organism evidence="5 6">
    <name type="scientific">Trichocladium antarcticum</name>
    <dbReference type="NCBI Taxonomy" id="1450529"/>
    <lineage>
        <taxon>Eukaryota</taxon>
        <taxon>Fungi</taxon>
        <taxon>Dikarya</taxon>
        <taxon>Ascomycota</taxon>
        <taxon>Pezizomycotina</taxon>
        <taxon>Sordariomycetes</taxon>
        <taxon>Sordariomycetidae</taxon>
        <taxon>Sordariales</taxon>
        <taxon>Chaetomiaceae</taxon>
        <taxon>Trichocladium</taxon>
    </lineage>
</organism>
<comment type="caution">
    <text evidence="5">The sequence shown here is derived from an EMBL/GenBank/DDBJ whole genome shotgun (WGS) entry which is preliminary data.</text>
</comment>
<evidence type="ECO:0000256" key="2">
    <source>
        <dbReference type="ARBA" id="ARBA00022801"/>
    </source>
</evidence>
<dbReference type="GO" id="GO:0004527">
    <property type="term" value="F:exonuclease activity"/>
    <property type="evidence" value="ECO:0007669"/>
    <property type="project" value="UniProtKB-KW"/>
</dbReference>
<dbReference type="GO" id="GO:0003676">
    <property type="term" value="F:nucleic acid binding"/>
    <property type="evidence" value="ECO:0007669"/>
    <property type="project" value="InterPro"/>
</dbReference>
<dbReference type="InterPro" id="IPR012337">
    <property type="entry name" value="RNaseH-like_sf"/>
</dbReference>
<proteinExistence type="predicted"/>
<name>A0AAN6ZAQ9_9PEZI</name>
<feature type="compositionally biased region" description="Basic residues" evidence="4">
    <location>
        <begin position="116"/>
        <end position="128"/>
    </location>
</feature>
<evidence type="ECO:0000256" key="3">
    <source>
        <dbReference type="ARBA" id="ARBA00022839"/>
    </source>
</evidence>
<keyword evidence="1" id="KW-0540">Nuclease</keyword>
<sequence>MAVAREFAEVQAQVAELLRGRIIVGHDVKHDLRALELGHPAKDLRDTAKFSGFKSYGHGPKPALKVLAREILGLDIQGGQHSSIEDARVAMLLFRKHKSAFDMEISSRFPDDTRPKKANKGRRRAKKS</sequence>
<feature type="region of interest" description="Disordered" evidence="4">
    <location>
        <begin position="105"/>
        <end position="128"/>
    </location>
</feature>
<keyword evidence="3" id="KW-0269">Exonuclease</keyword>
<dbReference type="SUPFAM" id="SSF53098">
    <property type="entry name" value="Ribonuclease H-like"/>
    <property type="match status" value="1"/>
</dbReference>
<dbReference type="InterPro" id="IPR036397">
    <property type="entry name" value="RNaseH_sf"/>
</dbReference>
<dbReference type="PANTHER" id="PTHR12801:SF45">
    <property type="entry name" value="RNA EXONUCLEASE 4"/>
    <property type="match status" value="1"/>
</dbReference>
<dbReference type="Proteomes" id="UP001304895">
    <property type="component" value="Unassembled WGS sequence"/>
</dbReference>
<dbReference type="GO" id="GO:0005634">
    <property type="term" value="C:nucleus"/>
    <property type="evidence" value="ECO:0007669"/>
    <property type="project" value="TreeGrafter"/>
</dbReference>
<keyword evidence="2" id="KW-0378">Hydrolase</keyword>
<protein>
    <recommendedName>
        <fullName evidence="7">RNA exonuclease 4</fullName>
    </recommendedName>
</protein>
<accession>A0AAN6ZAQ9</accession>
<dbReference type="InterPro" id="IPR047021">
    <property type="entry name" value="REXO1/3/4-like"/>
</dbReference>
<evidence type="ECO:0008006" key="7">
    <source>
        <dbReference type="Google" id="ProtNLM"/>
    </source>
</evidence>
<dbReference type="GO" id="GO:0000027">
    <property type="term" value="P:ribosomal large subunit assembly"/>
    <property type="evidence" value="ECO:0007669"/>
    <property type="project" value="TreeGrafter"/>
</dbReference>
<evidence type="ECO:0000256" key="1">
    <source>
        <dbReference type="ARBA" id="ARBA00022722"/>
    </source>
</evidence>
<dbReference type="PANTHER" id="PTHR12801">
    <property type="entry name" value="RNA EXONUCLEASE REXO1 / RECO3 FAMILY MEMBER-RELATED"/>
    <property type="match status" value="1"/>
</dbReference>
<dbReference type="GO" id="GO:0006364">
    <property type="term" value="P:rRNA processing"/>
    <property type="evidence" value="ECO:0007669"/>
    <property type="project" value="TreeGrafter"/>
</dbReference>
<evidence type="ECO:0000313" key="6">
    <source>
        <dbReference type="Proteomes" id="UP001304895"/>
    </source>
</evidence>
<reference evidence="5" key="1">
    <citation type="journal article" date="2023" name="Mol. Phylogenet. Evol.">
        <title>Genome-scale phylogeny and comparative genomics of the fungal order Sordariales.</title>
        <authorList>
            <person name="Hensen N."/>
            <person name="Bonometti L."/>
            <person name="Westerberg I."/>
            <person name="Brannstrom I.O."/>
            <person name="Guillou S."/>
            <person name="Cros-Aarteil S."/>
            <person name="Calhoun S."/>
            <person name="Haridas S."/>
            <person name="Kuo A."/>
            <person name="Mondo S."/>
            <person name="Pangilinan J."/>
            <person name="Riley R."/>
            <person name="LaButti K."/>
            <person name="Andreopoulos B."/>
            <person name="Lipzen A."/>
            <person name="Chen C."/>
            <person name="Yan M."/>
            <person name="Daum C."/>
            <person name="Ng V."/>
            <person name="Clum A."/>
            <person name="Steindorff A."/>
            <person name="Ohm R.A."/>
            <person name="Martin F."/>
            <person name="Silar P."/>
            <person name="Natvig D.O."/>
            <person name="Lalanne C."/>
            <person name="Gautier V."/>
            <person name="Ament-Velasquez S.L."/>
            <person name="Kruys A."/>
            <person name="Hutchinson M.I."/>
            <person name="Powell A.J."/>
            <person name="Barry K."/>
            <person name="Miller A.N."/>
            <person name="Grigoriev I.V."/>
            <person name="Debuchy R."/>
            <person name="Gladieux P."/>
            <person name="Hiltunen Thoren M."/>
            <person name="Johannesson H."/>
        </authorList>
    </citation>
    <scope>NUCLEOTIDE SEQUENCE</scope>
    <source>
        <strain evidence="5">CBS 123565</strain>
    </source>
</reference>
<reference evidence="5" key="2">
    <citation type="submission" date="2023-05" db="EMBL/GenBank/DDBJ databases">
        <authorList>
            <consortium name="Lawrence Berkeley National Laboratory"/>
            <person name="Steindorff A."/>
            <person name="Hensen N."/>
            <person name="Bonometti L."/>
            <person name="Westerberg I."/>
            <person name="Brannstrom I.O."/>
            <person name="Guillou S."/>
            <person name="Cros-Aarteil S."/>
            <person name="Calhoun S."/>
            <person name="Haridas S."/>
            <person name="Kuo A."/>
            <person name="Mondo S."/>
            <person name="Pangilinan J."/>
            <person name="Riley R."/>
            <person name="Labutti K."/>
            <person name="Andreopoulos B."/>
            <person name="Lipzen A."/>
            <person name="Chen C."/>
            <person name="Yanf M."/>
            <person name="Daum C."/>
            <person name="Ng V."/>
            <person name="Clum A."/>
            <person name="Ohm R."/>
            <person name="Martin F."/>
            <person name="Silar P."/>
            <person name="Natvig D."/>
            <person name="Lalanne C."/>
            <person name="Gautier V."/>
            <person name="Ament-Velasquez S.L."/>
            <person name="Kruys A."/>
            <person name="Hutchinson M.I."/>
            <person name="Powell A.J."/>
            <person name="Barry K."/>
            <person name="Miller A.N."/>
            <person name="Grigoriev I.V."/>
            <person name="Debuchy R."/>
            <person name="Gladieux P."/>
            <person name="Thoren M.H."/>
            <person name="Johannesson H."/>
        </authorList>
    </citation>
    <scope>NUCLEOTIDE SEQUENCE</scope>
    <source>
        <strain evidence="5">CBS 123565</strain>
    </source>
</reference>
<gene>
    <name evidence="5" type="ORF">BT67DRAFT_445583</name>
</gene>